<evidence type="ECO:0000256" key="2">
    <source>
        <dbReference type="SAM" id="Phobius"/>
    </source>
</evidence>
<protein>
    <recommendedName>
        <fullName evidence="5">DNA-binding transcriptional regulator of glucitol operon</fullName>
    </recommendedName>
</protein>
<dbReference type="AlphaFoldDB" id="A0A542ZF58"/>
<evidence type="ECO:0000313" key="3">
    <source>
        <dbReference type="EMBL" id="TQL58982.1"/>
    </source>
</evidence>
<feature type="transmembrane region" description="Helical" evidence="2">
    <location>
        <begin position="27"/>
        <end position="44"/>
    </location>
</feature>
<gene>
    <name evidence="3" type="ORF">FB474_0325</name>
</gene>
<dbReference type="RefSeq" id="WP_141787056.1">
    <property type="nucleotide sequence ID" value="NZ_BAAAKX010000003.1"/>
</dbReference>
<evidence type="ECO:0000256" key="1">
    <source>
        <dbReference type="SAM" id="MobiDB-lite"/>
    </source>
</evidence>
<reference evidence="3 4" key="1">
    <citation type="submission" date="2019-06" db="EMBL/GenBank/DDBJ databases">
        <title>Sequencing the genomes of 1000 actinobacteria strains.</title>
        <authorList>
            <person name="Klenk H.-P."/>
        </authorList>
    </citation>
    <scope>NUCLEOTIDE SEQUENCE [LARGE SCALE GENOMIC DNA]</scope>
    <source>
        <strain evidence="3 4">DSM 18082</strain>
    </source>
</reference>
<name>A0A542ZF58_9MICO</name>
<accession>A0A542ZF58</accession>
<keyword evidence="2" id="KW-0472">Membrane</keyword>
<evidence type="ECO:0000313" key="4">
    <source>
        <dbReference type="Proteomes" id="UP000319514"/>
    </source>
</evidence>
<keyword evidence="4" id="KW-1185">Reference proteome</keyword>
<dbReference type="Proteomes" id="UP000319514">
    <property type="component" value="Unassembled WGS sequence"/>
</dbReference>
<organism evidence="3 4">
    <name type="scientific">Oryzihumus leptocrescens</name>
    <dbReference type="NCBI Taxonomy" id="297536"/>
    <lineage>
        <taxon>Bacteria</taxon>
        <taxon>Bacillati</taxon>
        <taxon>Actinomycetota</taxon>
        <taxon>Actinomycetes</taxon>
        <taxon>Micrococcales</taxon>
        <taxon>Intrasporangiaceae</taxon>
        <taxon>Oryzihumus</taxon>
    </lineage>
</organism>
<feature type="transmembrane region" description="Helical" evidence="2">
    <location>
        <begin position="56"/>
        <end position="74"/>
    </location>
</feature>
<keyword evidence="2" id="KW-1133">Transmembrane helix</keyword>
<evidence type="ECO:0008006" key="5">
    <source>
        <dbReference type="Google" id="ProtNLM"/>
    </source>
</evidence>
<dbReference type="EMBL" id="VFOQ01000001">
    <property type="protein sequence ID" value="TQL58982.1"/>
    <property type="molecule type" value="Genomic_DNA"/>
</dbReference>
<proteinExistence type="predicted"/>
<sequence length="133" mass="14337">MSRAERAGIPGPEAARAVGERRRVRRLNVLAAVAIPACLAAAVFELGRALAGNELSWVYAFEWPLFAAFGVYMWRKLVHEQTPGHQVRTGRASGRQPRHPDPGAGADPQLAAWQEYLARLHAQEPPGGPPGGA</sequence>
<keyword evidence="2" id="KW-0812">Transmembrane</keyword>
<comment type="caution">
    <text evidence="3">The sequence shown here is derived from an EMBL/GenBank/DDBJ whole genome shotgun (WGS) entry which is preliminary data.</text>
</comment>
<dbReference type="OrthoDB" id="9807214at2"/>
<feature type="region of interest" description="Disordered" evidence="1">
    <location>
        <begin position="83"/>
        <end position="107"/>
    </location>
</feature>